<dbReference type="RefSeq" id="WP_111959839.1">
    <property type="nucleotide sequence ID" value="NZ_CP036313.1"/>
</dbReference>
<name>A0A328F6Z1_9BACT</name>
<organism evidence="3 4">
    <name type="scientific">Desulfobacter hydrogenophilus</name>
    <dbReference type="NCBI Taxonomy" id="2291"/>
    <lineage>
        <taxon>Bacteria</taxon>
        <taxon>Pseudomonadati</taxon>
        <taxon>Thermodesulfobacteriota</taxon>
        <taxon>Desulfobacteria</taxon>
        <taxon>Desulfobacterales</taxon>
        <taxon>Desulfobacteraceae</taxon>
        <taxon>Desulfobacter</taxon>
    </lineage>
</organism>
<proteinExistence type="predicted"/>
<sequence>MSKTTKKQEAPTKAAGAKKPAPAAKPAPGTMEDIDDLAAQMGIPDWERQGLFRAAGWAPGKQVTDALFTTALVQFRARRMGAGKI</sequence>
<dbReference type="OrthoDB" id="2062918at2"/>
<keyword evidence="5" id="KW-1185">Reference proteome</keyword>
<evidence type="ECO:0000313" key="3">
    <source>
        <dbReference type="EMBL" id="RAM00331.1"/>
    </source>
</evidence>
<feature type="region of interest" description="Disordered" evidence="1">
    <location>
        <begin position="1"/>
        <end position="35"/>
    </location>
</feature>
<feature type="compositionally biased region" description="Basic and acidic residues" evidence="1">
    <location>
        <begin position="1"/>
        <end position="10"/>
    </location>
</feature>
<evidence type="ECO:0000256" key="1">
    <source>
        <dbReference type="SAM" id="MobiDB-lite"/>
    </source>
</evidence>
<dbReference type="AlphaFoldDB" id="A0A328F6Z1"/>
<gene>
    <name evidence="3" type="ORF">DO021_19635</name>
    <name evidence="2" type="ORF">EYB58_16235</name>
</gene>
<evidence type="ECO:0000313" key="2">
    <source>
        <dbReference type="EMBL" id="QBH14329.1"/>
    </source>
</evidence>
<dbReference type="Proteomes" id="UP000248798">
    <property type="component" value="Unassembled WGS sequence"/>
</dbReference>
<dbReference type="Proteomes" id="UP000293902">
    <property type="component" value="Chromosome"/>
</dbReference>
<accession>A0A328F6Z1</accession>
<reference evidence="3 4" key="1">
    <citation type="submission" date="2018-06" db="EMBL/GenBank/DDBJ databases">
        <title>Complete Genome Sequence of Desulfobacter hydrogenophilus (DSM3380).</title>
        <authorList>
            <person name="Marietou A."/>
            <person name="Schreiber L."/>
            <person name="Marshall I."/>
            <person name="Jorgensen B."/>
        </authorList>
    </citation>
    <scope>NUCLEOTIDE SEQUENCE [LARGE SCALE GENOMIC DNA]</scope>
    <source>
        <strain evidence="3 4">DSM 3380</strain>
    </source>
</reference>
<reference evidence="2 5" key="2">
    <citation type="submission" date="2019-02" db="EMBL/GenBank/DDBJ databases">
        <title>Complete genome sequence of Desulfobacter hydrogenophilus AcRS1.</title>
        <authorList>
            <person name="Marietou A."/>
            <person name="Lund M.B."/>
            <person name="Marshall I.P.G."/>
            <person name="Schreiber L."/>
            <person name="Jorgensen B."/>
        </authorList>
    </citation>
    <scope>NUCLEOTIDE SEQUENCE [LARGE SCALE GENOMIC DNA]</scope>
    <source>
        <strain evidence="2 5">AcRS1</strain>
    </source>
</reference>
<dbReference type="EMBL" id="CP036313">
    <property type="protein sequence ID" value="QBH14329.1"/>
    <property type="molecule type" value="Genomic_DNA"/>
</dbReference>
<protein>
    <submittedName>
        <fullName evidence="3">Uncharacterized protein</fullName>
    </submittedName>
</protein>
<feature type="compositionally biased region" description="Low complexity" evidence="1">
    <location>
        <begin position="11"/>
        <end position="30"/>
    </location>
</feature>
<dbReference type="EMBL" id="QLNI01000052">
    <property type="protein sequence ID" value="RAM00331.1"/>
    <property type="molecule type" value="Genomic_DNA"/>
</dbReference>
<evidence type="ECO:0000313" key="4">
    <source>
        <dbReference type="Proteomes" id="UP000248798"/>
    </source>
</evidence>
<evidence type="ECO:0000313" key="5">
    <source>
        <dbReference type="Proteomes" id="UP000293902"/>
    </source>
</evidence>